<accession>A0A4Z2ESQ5</accession>
<dbReference type="AlphaFoldDB" id="A0A4Z2ESQ5"/>
<feature type="signal peptide" evidence="2">
    <location>
        <begin position="1"/>
        <end position="18"/>
    </location>
</feature>
<sequence>MLQCVCVCVLLLAASALSRLDEASLDAQWGEWKIAHRREYNGLVLTQEGRKEGRKEGKERKGKERKGKERKREEAKVRNKKKKE</sequence>
<keyword evidence="2" id="KW-0732">Signal</keyword>
<proteinExistence type="predicted"/>
<protein>
    <submittedName>
        <fullName evidence="3">Uncharacterized protein</fullName>
    </submittedName>
</protein>
<evidence type="ECO:0000313" key="3">
    <source>
        <dbReference type="EMBL" id="TNN31947.1"/>
    </source>
</evidence>
<dbReference type="Proteomes" id="UP000314294">
    <property type="component" value="Unassembled WGS sequence"/>
</dbReference>
<dbReference type="EMBL" id="SRLO01003034">
    <property type="protein sequence ID" value="TNN31947.1"/>
    <property type="molecule type" value="Genomic_DNA"/>
</dbReference>
<reference evidence="3 4" key="1">
    <citation type="submission" date="2019-03" db="EMBL/GenBank/DDBJ databases">
        <title>First draft genome of Liparis tanakae, snailfish: a comprehensive survey of snailfish specific genes.</title>
        <authorList>
            <person name="Kim W."/>
            <person name="Song I."/>
            <person name="Jeong J.-H."/>
            <person name="Kim D."/>
            <person name="Kim S."/>
            <person name="Ryu S."/>
            <person name="Song J.Y."/>
            <person name="Lee S.K."/>
        </authorList>
    </citation>
    <scope>NUCLEOTIDE SEQUENCE [LARGE SCALE GENOMIC DNA]</scope>
    <source>
        <tissue evidence="3">Muscle</tissue>
    </source>
</reference>
<evidence type="ECO:0000256" key="2">
    <source>
        <dbReference type="SAM" id="SignalP"/>
    </source>
</evidence>
<keyword evidence="4" id="KW-1185">Reference proteome</keyword>
<comment type="caution">
    <text evidence="3">The sequence shown here is derived from an EMBL/GenBank/DDBJ whole genome shotgun (WGS) entry which is preliminary data.</text>
</comment>
<evidence type="ECO:0000313" key="4">
    <source>
        <dbReference type="Proteomes" id="UP000314294"/>
    </source>
</evidence>
<feature type="region of interest" description="Disordered" evidence="1">
    <location>
        <begin position="45"/>
        <end position="84"/>
    </location>
</feature>
<feature type="chain" id="PRO_5021241853" evidence="2">
    <location>
        <begin position="19"/>
        <end position="84"/>
    </location>
</feature>
<name>A0A4Z2ESQ5_9TELE</name>
<evidence type="ECO:0000256" key="1">
    <source>
        <dbReference type="SAM" id="MobiDB-lite"/>
    </source>
</evidence>
<feature type="compositionally biased region" description="Basic and acidic residues" evidence="1">
    <location>
        <begin position="48"/>
        <end position="77"/>
    </location>
</feature>
<organism evidence="3 4">
    <name type="scientific">Liparis tanakae</name>
    <name type="common">Tanaka's snailfish</name>
    <dbReference type="NCBI Taxonomy" id="230148"/>
    <lineage>
        <taxon>Eukaryota</taxon>
        <taxon>Metazoa</taxon>
        <taxon>Chordata</taxon>
        <taxon>Craniata</taxon>
        <taxon>Vertebrata</taxon>
        <taxon>Euteleostomi</taxon>
        <taxon>Actinopterygii</taxon>
        <taxon>Neopterygii</taxon>
        <taxon>Teleostei</taxon>
        <taxon>Neoteleostei</taxon>
        <taxon>Acanthomorphata</taxon>
        <taxon>Eupercaria</taxon>
        <taxon>Perciformes</taxon>
        <taxon>Cottioidei</taxon>
        <taxon>Cottales</taxon>
        <taxon>Liparidae</taxon>
        <taxon>Liparis</taxon>
    </lineage>
</organism>
<gene>
    <name evidence="3" type="ORF">EYF80_057893</name>
</gene>